<proteinExistence type="predicted"/>
<dbReference type="EMBL" id="BTGB01000009">
    <property type="protein sequence ID" value="GMM48418.1"/>
    <property type="molecule type" value="Genomic_DNA"/>
</dbReference>
<comment type="caution">
    <text evidence="2">The sequence shown here is derived from an EMBL/GenBank/DDBJ whole genome shotgun (WGS) entry which is preliminary data.</text>
</comment>
<dbReference type="SUPFAM" id="SSF55729">
    <property type="entry name" value="Acyl-CoA N-acyltransferases (Nat)"/>
    <property type="match status" value="1"/>
</dbReference>
<sequence length="168" mass="18872">MPESVFNALHELMNVIIEEGTTYSFEYPLNTKEFEDYYCKYFIGVAVLGDVTDPKVVKGEDVMGSFYIKPNYAGRSSHICNGGFLVMTSARGRGVGKIMAQQYVKWAPKLGYKSSVFNLVYASNIASRKLWDRLGFTVIGRVPQCARLKGMDELDDALIYGKTFDQSD</sequence>
<protein>
    <submittedName>
        <fullName evidence="2">Spt10 protein</fullName>
    </submittedName>
</protein>
<dbReference type="AlphaFoldDB" id="A0AAV5RCD3"/>
<dbReference type="PANTHER" id="PTHR43138">
    <property type="entry name" value="ACETYLTRANSFERASE, GNAT FAMILY"/>
    <property type="match status" value="1"/>
</dbReference>
<organism evidence="2 3">
    <name type="scientific">Pichia kluyveri</name>
    <name type="common">Yeast</name>
    <dbReference type="NCBI Taxonomy" id="36015"/>
    <lineage>
        <taxon>Eukaryota</taxon>
        <taxon>Fungi</taxon>
        <taxon>Dikarya</taxon>
        <taxon>Ascomycota</taxon>
        <taxon>Saccharomycotina</taxon>
        <taxon>Pichiomycetes</taxon>
        <taxon>Pichiales</taxon>
        <taxon>Pichiaceae</taxon>
        <taxon>Pichia</taxon>
    </lineage>
</organism>
<keyword evidence="3" id="KW-1185">Reference proteome</keyword>
<gene>
    <name evidence="2" type="ORF">DAPK24_050160</name>
</gene>
<dbReference type="PROSITE" id="PS51186">
    <property type="entry name" value="GNAT"/>
    <property type="match status" value="1"/>
</dbReference>
<dbReference type="InterPro" id="IPR016181">
    <property type="entry name" value="Acyl_CoA_acyltransferase"/>
</dbReference>
<dbReference type="GO" id="GO:0016747">
    <property type="term" value="F:acyltransferase activity, transferring groups other than amino-acyl groups"/>
    <property type="evidence" value="ECO:0007669"/>
    <property type="project" value="InterPro"/>
</dbReference>
<feature type="domain" description="N-acetyltransferase" evidence="1">
    <location>
        <begin position="1"/>
        <end position="165"/>
    </location>
</feature>
<dbReference type="Gene3D" id="3.40.630.30">
    <property type="match status" value="1"/>
</dbReference>
<dbReference type="InterPro" id="IPR052742">
    <property type="entry name" value="Mito_N-acetyltransferase"/>
</dbReference>
<evidence type="ECO:0000313" key="3">
    <source>
        <dbReference type="Proteomes" id="UP001378960"/>
    </source>
</evidence>
<dbReference type="Pfam" id="PF00583">
    <property type="entry name" value="Acetyltransf_1"/>
    <property type="match status" value="1"/>
</dbReference>
<dbReference type="InterPro" id="IPR000182">
    <property type="entry name" value="GNAT_dom"/>
</dbReference>
<dbReference type="GO" id="GO:0005634">
    <property type="term" value="C:nucleus"/>
    <property type="evidence" value="ECO:0007669"/>
    <property type="project" value="TreeGrafter"/>
</dbReference>
<evidence type="ECO:0000259" key="1">
    <source>
        <dbReference type="PROSITE" id="PS51186"/>
    </source>
</evidence>
<name>A0AAV5RCD3_PICKL</name>
<reference evidence="2 3" key="1">
    <citation type="journal article" date="2023" name="Elife">
        <title>Identification of key yeast species and microbe-microbe interactions impacting larval growth of Drosophila in the wild.</title>
        <authorList>
            <person name="Mure A."/>
            <person name="Sugiura Y."/>
            <person name="Maeda R."/>
            <person name="Honda K."/>
            <person name="Sakurai N."/>
            <person name="Takahashi Y."/>
            <person name="Watada M."/>
            <person name="Katoh T."/>
            <person name="Gotoh A."/>
            <person name="Gotoh Y."/>
            <person name="Taniguchi I."/>
            <person name="Nakamura K."/>
            <person name="Hayashi T."/>
            <person name="Katayama T."/>
            <person name="Uemura T."/>
            <person name="Hattori Y."/>
        </authorList>
    </citation>
    <scope>NUCLEOTIDE SEQUENCE [LARGE SCALE GENOMIC DNA]</scope>
    <source>
        <strain evidence="2 3">PK-24</strain>
    </source>
</reference>
<evidence type="ECO:0000313" key="2">
    <source>
        <dbReference type="EMBL" id="GMM48418.1"/>
    </source>
</evidence>
<dbReference type="PANTHER" id="PTHR43138:SF1">
    <property type="entry name" value="N-ACETYLTRANSFERASE ACA1"/>
    <property type="match status" value="1"/>
</dbReference>
<dbReference type="Proteomes" id="UP001378960">
    <property type="component" value="Unassembled WGS sequence"/>
</dbReference>
<accession>A0AAV5RCD3</accession>